<keyword evidence="10" id="KW-1185">Reference proteome</keyword>
<proteinExistence type="inferred from homology"/>
<dbReference type="PIRSF" id="PIRSF003196">
    <property type="entry name" value="Trp_repressor"/>
    <property type="match status" value="1"/>
</dbReference>
<dbReference type="GO" id="GO:0003700">
    <property type="term" value="F:DNA-binding transcription factor activity"/>
    <property type="evidence" value="ECO:0007669"/>
    <property type="project" value="InterPro"/>
</dbReference>
<dbReference type="InterPro" id="IPR013335">
    <property type="entry name" value="Trp_repress_bac"/>
</dbReference>
<comment type="similarity">
    <text evidence="2 8">Belongs to the TrpR family.</text>
</comment>
<keyword evidence="4 8" id="KW-0678">Repressor</keyword>
<comment type="function">
    <text evidence="8">This protein is an aporepressor. When complexed with L-tryptophan it binds the operator region of the trp operon and prevents the initiation of transcription.</text>
</comment>
<evidence type="ECO:0000313" key="10">
    <source>
        <dbReference type="Proteomes" id="UP001297581"/>
    </source>
</evidence>
<dbReference type="InterPro" id="IPR010921">
    <property type="entry name" value="Trp_repressor/repl_initiator"/>
</dbReference>
<dbReference type="HAMAP" id="MF_00475">
    <property type="entry name" value="Trp_repressor"/>
    <property type="match status" value="1"/>
</dbReference>
<keyword evidence="7 8" id="KW-0804">Transcription</keyword>
<dbReference type="Proteomes" id="UP001297581">
    <property type="component" value="Unassembled WGS sequence"/>
</dbReference>
<evidence type="ECO:0000313" key="9">
    <source>
        <dbReference type="EMBL" id="MCH4293293.1"/>
    </source>
</evidence>
<reference evidence="9 10" key="1">
    <citation type="submission" date="2022-02" db="EMBL/GenBank/DDBJ databases">
        <title>The genome sequence of Shewanella sp. 3B26.</title>
        <authorList>
            <person name="Du J."/>
        </authorList>
    </citation>
    <scope>NUCLEOTIDE SEQUENCE [LARGE SCALE GENOMIC DNA]</scope>
    <source>
        <strain evidence="9 10">3B26</strain>
    </source>
</reference>
<protein>
    <recommendedName>
        <fullName evidence="8">Trp operon repressor homolog</fullName>
    </recommendedName>
</protein>
<keyword evidence="5 8" id="KW-0805">Transcription regulation</keyword>
<feature type="DNA-binding region" evidence="8">
    <location>
        <begin position="54"/>
        <end position="77"/>
    </location>
</feature>
<dbReference type="PANTHER" id="PTHR38025:SF1">
    <property type="entry name" value="TRP OPERON REPRESSOR"/>
    <property type="match status" value="1"/>
</dbReference>
<comment type="subcellular location">
    <subcellularLocation>
        <location evidence="1 8">Cytoplasm</location>
    </subcellularLocation>
</comment>
<dbReference type="GO" id="GO:0045892">
    <property type="term" value="P:negative regulation of DNA-templated transcription"/>
    <property type="evidence" value="ECO:0007669"/>
    <property type="project" value="UniProtKB-UniRule"/>
</dbReference>
<evidence type="ECO:0000256" key="3">
    <source>
        <dbReference type="ARBA" id="ARBA00022490"/>
    </source>
</evidence>
<evidence type="ECO:0000256" key="4">
    <source>
        <dbReference type="ARBA" id="ARBA00022491"/>
    </source>
</evidence>
<dbReference type="InterPro" id="IPR038116">
    <property type="entry name" value="TrpR-like_sf"/>
</dbReference>
<accession>A0AAJ1BET7</accession>
<dbReference type="AlphaFoldDB" id="A0AAJ1BET7"/>
<dbReference type="GO" id="GO:0043565">
    <property type="term" value="F:sequence-specific DNA binding"/>
    <property type="evidence" value="ECO:0007669"/>
    <property type="project" value="InterPro"/>
</dbReference>
<comment type="caution">
    <text evidence="9">The sequence shown here is derived from an EMBL/GenBank/DDBJ whole genome shotgun (WGS) entry which is preliminary data.</text>
</comment>
<evidence type="ECO:0000256" key="1">
    <source>
        <dbReference type="ARBA" id="ARBA00004496"/>
    </source>
</evidence>
<name>A0AAJ1BET7_9GAMM</name>
<evidence type="ECO:0000256" key="5">
    <source>
        <dbReference type="ARBA" id="ARBA00023015"/>
    </source>
</evidence>
<dbReference type="EMBL" id="JAKUDL010000001">
    <property type="protein sequence ID" value="MCH4293293.1"/>
    <property type="molecule type" value="Genomic_DNA"/>
</dbReference>
<dbReference type="SUPFAM" id="SSF48295">
    <property type="entry name" value="TrpR-like"/>
    <property type="match status" value="1"/>
</dbReference>
<organism evidence="9 10">
    <name type="scientific">Shewanella zhuhaiensis</name>
    <dbReference type="NCBI Taxonomy" id="2919576"/>
    <lineage>
        <taxon>Bacteria</taxon>
        <taxon>Pseudomonadati</taxon>
        <taxon>Pseudomonadota</taxon>
        <taxon>Gammaproteobacteria</taxon>
        <taxon>Alteromonadales</taxon>
        <taxon>Shewanellaceae</taxon>
        <taxon>Shewanella</taxon>
    </lineage>
</organism>
<dbReference type="InterPro" id="IPR000831">
    <property type="entry name" value="Trp_repress"/>
</dbReference>
<evidence type="ECO:0000256" key="7">
    <source>
        <dbReference type="ARBA" id="ARBA00023163"/>
    </source>
</evidence>
<dbReference type="Gene3D" id="1.10.1270.10">
    <property type="entry name" value="TrpR-like"/>
    <property type="match status" value="1"/>
</dbReference>
<dbReference type="PANTHER" id="PTHR38025">
    <property type="entry name" value="TRP OPERON REPRESSOR"/>
    <property type="match status" value="1"/>
</dbReference>
<sequence>MRASWNLVLEKILTHPDKGELMTLFQLLLTEEERGAIAGRLKVFQLLLAGELSQRQIAAEYQISIATITRCSNYLKHMSDDERAAIAKLIVTDPADIR</sequence>
<dbReference type="GO" id="GO:0005737">
    <property type="term" value="C:cytoplasm"/>
    <property type="evidence" value="ECO:0007669"/>
    <property type="project" value="UniProtKB-SubCell"/>
</dbReference>
<evidence type="ECO:0000256" key="2">
    <source>
        <dbReference type="ARBA" id="ARBA00007027"/>
    </source>
</evidence>
<evidence type="ECO:0000256" key="6">
    <source>
        <dbReference type="ARBA" id="ARBA00023125"/>
    </source>
</evidence>
<evidence type="ECO:0000256" key="8">
    <source>
        <dbReference type="HAMAP-Rule" id="MF_00475"/>
    </source>
</evidence>
<comment type="subunit">
    <text evidence="8">Homodimer.</text>
</comment>
<keyword evidence="3 8" id="KW-0963">Cytoplasm</keyword>
<gene>
    <name evidence="8" type="primary">trpR</name>
    <name evidence="9" type="ORF">MJ923_03100</name>
</gene>
<dbReference type="RefSeq" id="WP_240589860.1">
    <property type="nucleotide sequence ID" value="NZ_JAKUDL010000001.1"/>
</dbReference>
<dbReference type="Pfam" id="PF01371">
    <property type="entry name" value="Trp_repressor"/>
    <property type="match status" value="1"/>
</dbReference>
<keyword evidence="6 8" id="KW-0238">DNA-binding</keyword>